<evidence type="ECO:0000313" key="2">
    <source>
        <dbReference type="Proteomes" id="UP000790709"/>
    </source>
</evidence>
<protein>
    <submittedName>
        <fullName evidence="1">Uncharacterized protein</fullName>
    </submittedName>
</protein>
<dbReference type="Proteomes" id="UP000790709">
    <property type="component" value="Unassembled WGS sequence"/>
</dbReference>
<accession>A0ACB8AY13</accession>
<proteinExistence type="predicted"/>
<reference evidence="1" key="1">
    <citation type="journal article" date="2021" name="New Phytol.">
        <title>Evolutionary innovations through gain and loss of genes in the ectomycorrhizal Boletales.</title>
        <authorList>
            <person name="Wu G."/>
            <person name="Miyauchi S."/>
            <person name="Morin E."/>
            <person name="Kuo A."/>
            <person name="Drula E."/>
            <person name="Varga T."/>
            <person name="Kohler A."/>
            <person name="Feng B."/>
            <person name="Cao Y."/>
            <person name="Lipzen A."/>
            <person name="Daum C."/>
            <person name="Hundley H."/>
            <person name="Pangilinan J."/>
            <person name="Johnson J."/>
            <person name="Barry K."/>
            <person name="LaButti K."/>
            <person name="Ng V."/>
            <person name="Ahrendt S."/>
            <person name="Min B."/>
            <person name="Choi I.G."/>
            <person name="Park H."/>
            <person name="Plett J.M."/>
            <person name="Magnuson J."/>
            <person name="Spatafora J.W."/>
            <person name="Nagy L.G."/>
            <person name="Henrissat B."/>
            <person name="Grigoriev I.V."/>
            <person name="Yang Z.L."/>
            <person name="Xu J."/>
            <person name="Martin F.M."/>
        </authorList>
    </citation>
    <scope>NUCLEOTIDE SEQUENCE</scope>
    <source>
        <strain evidence="1">KUC20120723A-06</strain>
    </source>
</reference>
<comment type="caution">
    <text evidence="1">The sequence shown here is derived from an EMBL/GenBank/DDBJ whole genome shotgun (WGS) entry which is preliminary data.</text>
</comment>
<name>A0ACB8AY13_9AGAM</name>
<dbReference type="EMBL" id="MU266899">
    <property type="protein sequence ID" value="KAH7917918.1"/>
    <property type="molecule type" value="Genomic_DNA"/>
</dbReference>
<keyword evidence="2" id="KW-1185">Reference proteome</keyword>
<gene>
    <name evidence="1" type="ORF">BV22DRAFT_924088</name>
</gene>
<sequence length="107" mass="12110">MVLSRRRDATRLFVACVPAPASDARIYNACVRVEGPQPLAQWHPSRKKLPLGLAAMSLGVKHHRDRPRRKFGARPLTFCCIFPSHHHWQIIFSPCSSDGRPPRGMCQ</sequence>
<evidence type="ECO:0000313" key="1">
    <source>
        <dbReference type="EMBL" id="KAH7917918.1"/>
    </source>
</evidence>
<organism evidence="1 2">
    <name type="scientific">Leucogyrophana mollusca</name>
    <dbReference type="NCBI Taxonomy" id="85980"/>
    <lineage>
        <taxon>Eukaryota</taxon>
        <taxon>Fungi</taxon>
        <taxon>Dikarya</taxon>
        <taxon>Basidiomycota</taxon>
        <taxon>Agaricomycotina</taxon>
        <taxon>Agaricomycetes</taxon>
        <taxon>Agaricomycetidae</taxon>
        <taxon>Boletales</taxon>
        <taxon>Boletales incertae sedis</taxon>
        <taxon>Leucogyrophana</taxon>
    </lineage>
</organism>